<dbReference type="GO" id="GO:0042797">
    <property type="term" value="P:tRNA transcription by RNA polymerase III"/>
    <property type="evidence" value="ECO:0007669"/>
    <property type="project" value="TreeGrafter"/>
</dbReference>
<reference evidence="2 3" key="1">
    <citation type="submission" date="2017-10" db="EMBL/GenBank/DDBJ databases">
        <title>A novel species of cold-tolerant Malassezia isolated from bats.</title>
        <authorList>
            <person name="Lorch J.M."/>
            <person name="Palmer J.M."/>
            <person name="Vanderwolf K.J."/>
            <person name="Schmidt K.Z."/>
            <person name="Verant M.L."/>
            <person name="Weller T.J."/>
            <person name="Blehert D.S."/>
        </authorList>
    </citation>
    <scope>NUCLEOTIDE SEQUENCE [LARGE SCALE GENOMIC DNA]</scope>
    <source>
        <strain evidence="2 3">NWHC:44797-103</strain>
    </source>
</reference>
<feature type="region of interest" description="Disordered" evidence="1">
    <location>
        <begin position="176"/>
        <end position="204"/>
    </location>
</feature>
<organism evidence="2 3">
    <name type="scientific">Malassezia vespertilionis</name>
    <dbReference type="NCBI Taxonomy" id="2020962"/>
    <lineage>
        <taxon>Eukaryota</taxon>
        <taxon>Fungi</taxon>
        <taxon>Dikarya</taxon>
        <taxon>Basidiomycota</taxon>
        <taxon>Ustilaginomycotina</taxon>
        <taxon>Malasseziomycetes</taxon>
        <taxon>Malasseziales</taxon>
        <taxon>Malasseziaceae</taxon>
        <taxon>Malassezia</taxon>
    </lineage>
</organism>
<accession>A0A2N1JEZ8</accession>
<dbReference type="EMBL" id="KZ454988">
    <property type="protein sequence ID" value="PKI85122.1"/>
    <property type="molecule type" value="Genomic_DNA"/>
</dbReference>
<dbReference type="STRING" id="2020962.A0A2N1JEZ8"/>
<feature type="compositionally biased region" description="Basic and acidic residues" evidence="1">
    <location>
        <begin position="176"/>
        <end position="188"/>
    </location>
</feature>
<dbReference type="PANTHER" id="PTHR12069">
    <property type="entry name" value="DNA-DIRECTED RNA POLYMERASES III 80 KDA POLYPEPTIDE RNA POLYMERASE III SUBUNIT 5"/>
    <property type="match status" value="1"/>
</dbReference>
<name>A0A2N1JEZ8_9BASI</name>
<dbReference type="InterPro" id="IPR006886">
    <property type="entry name" value="RNA_pol_III_Rpc5"/>
</dbReference>
<sequence length="276" mass="30780">MALGNVDGPQDEALVASLPVYLNGLLSTSAQLQMFQYPLYPRGRPLPVPTFAAQRGETVTSRWRPHANRVEMDIPLDLRDAVYDSEKGEALAEVRQRSASIPVSGSGDVHVKQEQPATESSARFDQMRLESSVVPNATEYMVGIMRNGELHLTPLHAILQLRPSMRHVDLLHQAEDGERRRERGAHVSDEEEHNAAVPQRDARRSSVIPLNVSVRNESGSRANYGQGAFRDAEAERWVDLQWIEEKTPAVEQVANNELLATSRAPLYCATKPQDFL</sequence>
<evidence type="ECO:0000313" key="2">
    <source>
        <dbReference type="EMBL" id="PKI85122.1"/>
    </source>
</evidence>
<feature type="region of interest" description="Disordered" evidence="1">
    <location>
        <begin position="102"/>
        <end position="122"/>
    </location>
</feature>
<protein>
    <submittedName>
        <fullName evidence="2">Uncharacterized protein</fullName>
    </submittedName>
</protein>
<proteinExistence type="predicted"/>
<gene>
    <name evidence="2" type="ORF">MVES_000987</name>
</gene>
<dbReference type="OrthoDB" id="340681at2759"/>
<dbReference type="AlphaFoldDB" id="A0A2N1JEZ8"/>
<evidence type="ECO:0000256" key="1">
    <source>
        <dbReference type="SAM" id="MobiDB-lite"/>
    </source>
</evidence>
<dbReference type="Pfam" id="PF04801">
    <property type="entry name" value="RPC5"/>
    <property type="match status" value="1"/>
</dbReference>
<dbReference type="Proteomes" id="UP000232875">
    <property type="component" value="Unassembled WGS sequence"/>
</dbReference>
<dbReference type="GO" id="GO:0005666">
    <property type="term" value="C:RNA polymerase III complex"/>
    <property type="evidence" value="ECO:0007669"/>
    <property type="project" value="TreeGrafter"/>
</dbReference>
<evidence type="ECO:0000313" key="3">
    <source>
        <dbReference type="Proteomes" id="UP000232875"/>
    </source>
</evidence>
<keyword evidence="3" id="KW-1185">Reference proteome</keyword>
<dbReference type="PANTHER" id="PTHR12069:SF0">
    <property type="entry name" value="DNA-DIRECTED RNA POLYMERASE III SUBUNIT RPC5"/>
    <property type="match status" value="1"/>
</dbReference>